<feature type="domain" description="YdhG-like" evidence="1">
    <location>
        <begin position="24"/>
        <end position="132"/>
    </location>
</feature>
<dbReference type="Pfam" id="PF08818">
    <property type="entry name" value="DUF1801"/>
    <property type="match status" value="1"/>
</dbReference>
<keyword evidence="3" id="KW-1185">Reference proteome</keyword>
<dbReference type="EMBL" id="WTYR01000001">
    <property type="protein sequence ID" value="MXP09818.1"/>
    <property type="molecule type" value="Genomic_DNA"/>
</dbReference>
<sequence length="145" mass="16515">MVNETKATDDSVEEFVGAIDHDRKREEARELLALFGRVTGEAPKMWGPSIIGFGSYHYTYDSGREGDWMRTGFSPRKARHSLYLMGGYCNAETGARRDVQLERLGKWKRGKSCLYINKLADVDMDVLEEIIADDWATMKDLYPPA</sequence>
<dbReference type="RefSeq" id="WP_160616482.1">
    <property type="nucleotide sequence ID" value="NZ_WTYR01000001.1"/>
</dbReference>
<name>A0A6I4U1N6_9SPHN</name>
<evidence type="ECO:0000313" key="3">
    <source>
        <dbReference type="Proteomes" id="UP000429229"/>
    </source>
</evidence>
<proteinExistence type="predicted"/>
<evidence type="ECO:0000259" key="1">
    <source>
        <dbReference type="Pfam" id="PF08818"/>
    </source>
</evidence>
<evidence type="ECO:0000313" key="2">
    <source>
        <dbReference type="EMBL" id="MXP09818.1"/>
    </source>
</evidence>
<dbReference type="OrthoDB" id="5951444at2"/>
<dbReference type="SUPFAM" id="SSF159888">
    <property type="entry name" value="YdhG-like"/>
    <property type="match status" value="1"/>
</dbReference>
<comment type="caution">
    <text evidence="2">The sequence shown here is derived from an EMBL/GenBank/DDBJ whole genome shotgun (WGS) entry which is preliminary data.</text>
</comment>
<dbReference type="InterPro" id="IPR014922">
    <property type="entry name" value="YdhG-like"/>
</dbReference>
<organism evidence="2 3">
    <name type="scientific">Alteriqipengyuania halimionae</name>
    <dbReference type="NCBI Taxonomy" id="1926630"/>
    <lineage>
        <taxon>Bacteria</taxon>
        <taxon>Pseudomonadati</taxon>
        <taxon>Pseudomonadota</taxon>
        <taxon>Alphaproteobacteria</taxon>
        <taxon>Sphingomonadales</taxon>
        <taxon>Erythrobacteraceae</taxon>
        <taxon>Alteriqipengyuania</taxon>
    </lineage>
</organism>
<accession>A0A6I4U1N6</accession>
<dbReference type="Proteomes" id="UP000429229">
    <property type="component" value="Unassembled WGS sequence"/>
</dbReference>
<gene>
    <name evidence="2" type="ORF">GRI68_06465</name>
</gene>
<protein>
    <submittedName>
        <fullName evidence="2">DUF1801 domain-containing protein</fullName>
    </submittedName>
</protein>
<reference evidence="2 3" key="1">
    <citation type="submission" date="2019-12" db="EMBL/GenBank/DDBJ databases">
        <title>Genomic-based taxomic classification of the family Erythrobacteraceae.</title>
        <authorList>
            <person name="Xu L."/>
        </authorList>
    </citation>
    <scope>NUCLEOTIDE SEQUENCE [LARGE SCALE GENOMIC DNA]</scope>
    <source>
        <strain evidence="2 3">LMG 29519</strain>
    </source>
</reference>
<dbReference type="AlphaFoldDB" id="A0A6I4U1N6"/>